<dbReference type="SUPFAM" id="SSF51182">
    <property type="entry name" value="RmlC-like cupins"/>
    <property type="match status" value="1"/>
</dbReference>
<name>K9Z611_CYAAP</name>
<dbReference type="Gene3D" id="2.60.120.10">
    <property type="entry name" value="Jelly Rolls"/>
    <property type="match status" value="1"/>
</dbReference>
<dbReference type="eggNOG" id="COG5553">
    <property type="taxonomic scope" value="Bacteria"/>
</dbReference>
<accession>K9Z611</accession>
<dbReference type="InterPro" id="IPR011051">
    <property type="entry name" value="RmlC_Cupin_sf"/>
</dbReference>
<dbReference type="HOGENOM" id="CLU_1377514_0_0_3"/>
<organism evidence="1 2">
    <name type="scientific">Cyanobacterium aponinum (strain PCC 10605)</name>
    <dbReference type="NCBI Taxonomy" id="755178"/>
    <lineage>
        <taxon>Bacteria</taxon>
        <taxon>Bacillati</taxon>
        <taxon>Cyanobacteriota</taxon>
        <taxon>Cyanophyceae</taxon>
        <taxon>Oscillatoriophycideae</taxon>
        <taxon>Chroococcales</taxon>
        <taxon>Geminocystaceae</taxon>
        <taxon>Cyanobacterium</taxon>
    </lineage>
</organism>
<evidence type="ECO:0000313" key="2">
    <source>
        <dbReference type="Proteomes" id="UP000010480"/>
    </source>
</evidence>
<dbReference type="Proteomes" id="UP000010480">
    <property type="component" value="Chromosome"/>
</dbReference>
<dbReference type="STRING" id="755178.Cyan10605_2546"/>
<dbReference type="OrthoDB" id="7059163at2"/>
<dbReference type="InterPro" id="IPR014710">
    <property type="entry name" value="RmlC-like_jellyroll"/>
</dbReference>
<sequence length="203" mass="23255">MKKQDWLVDNNGVCLPLKILSIPSKTASVYRLYRFLTDLEDILETIQDDEKRLGAIAPLMRKLLNESPWLYLSMLEPNPDTGWEIMTLYDEPSFPLTVQLVAWAGGTVSPIHNHGCWGIVALLEGKEKNTFWRRNPQPNQPDKIEKVGEKILTEGDILCFSADAIHHIEAMGNQPTISFNLYGETDYDRRFEFNARENTAINF</sequence>
<reference evidence="2" key="1">
    <citation type="journal article" date="2013" name="Proc. Natl. Acad. Sci. U.S.A.">
        <title>Improving the coverage of the cyanobacterial phylum using diversity-driven genome sequencing.</title>
        <authorList>
            <person name="Shih P.M."/>
            <person name="Wu D."/>
            <person name="Latifi A."/>
            <person name="Axen S.D."/>
            <person name="Fewer D.P."/>
            <person name="Talla E."/>
            <person name="Calteau A."/>
            <person name="Cai F."/>
            <person name="Tandeau de Marsac N."/>
            <person name="Rippka R."/>
            <person name="Herdman M."/>
            <person name="Sivonen K."/>
            <person name="Coursin T."/>
            <person name="Laurent T."/>
            <person name="Goodwin L."/>
            <person name="Nolan M."/>
            <person name="Davenport K.W."/>
            <person name="Han C.S."/>
            <person name="Rubin E.M."/>
            <person name="Eisen J.A."/>
            <person name="Woyke T."/>
            <person name="Gugger M."/>
            <person name="Kerfeld C.A."/>
        </authorList>
    </citation>
    <scope>NUCLEOTIDE SEQUENCE [LARGE SCALE GENOMIC DNA]</scope>
    <source>
        <strain evidence="2">PCC 10605</strain>
    </source>
</reference>
<evidence type="ECO:0000313" key="1">
    <source>
        <dbReference type="EMBL" id="AFZ54626.1"/>
    </source>
</evidence>
<keyword evidence="2" id="KW-1185">Reference proteome</keyword>
<dbReference type="RefSeq" id="WP_015220349.1">
    <property type="nucleotide sequence ID" value="NC_019776.1"/>
</dbReference>
<dbReference type="CDD" id="cd10548">
    <property type="entry name" value="cupin_CDO"/>
    <property type="match status" value="1"/>
</dbReference>
<protein>
    <recommendedName>
        <fullName evidence="3">Cysteine dioxygenase type I</fullName>
    </recommendedName>
</protein>
<evidence type="ECO:0008006" key="3">
    <source>
        <dbReference type="Google" id="ProtNLM"/>
    </source>
</evidence>
<dbReference type="AlphaFoldDB" id="K9Z611"/>
<dbReference type="EMBL" id="CP003947">
    <property type="protein sequence ID" value="AFZ54626.1"/>
    <property type="molecule type" value="Genomic_DNA"/>
</dbReference>
<proteinExistence type="predicted"/>
<dbReference type="KEGG" id="can:Cyan10605_2546"/>
<gene>
    <name evidence="1" type="ordered locus">Cyan10605_2546</name>
</gene>